<dbReference type="InterPro" id="IPR020579">
    <property type="entry name" value="Exonuc_VII_lsu_C"/>
</dbReference>
<organism evidence="2 3">
    <name type="scientific">Mobilicoccus caccae</name>
    <dbReference type="NCBI Taxonomy" id="1859295"/>
    <lineage>
        <taxon>Bacteria</taxon>
        <taxon>Bacillati</taxon>
        <taxon>Actinomycetota</taxon>
        <taxon>Actinomycetes</taxon>
        <taxon>Micrococcales</taxon>
        <taxon>Dermatophilaceae</taxon>
        <taxon>Mobilicoccus</taxon>
    </lineage>
</organism>
<dbReference type="Proteomes" id="UP001157126">
    <property type="component" value="Unassembled WGS sequence"/>
</dbReference>
<name>A0ABQ6IT92_9MICO</name>
<evidence type="ECO:0000313" key="3">
    <source>
        <dbReference type="Proteomes" id="UP001157126"/>
    </source>
</evidence>
<gene>
    <name evidence="2" type="ORF">GCM10025883_25580</name>
</gene>
<keyword evidence="3" id="KW-1185">Reference proteome</keyword>
<dbReference type="PANTHER" id="PTHR30008">
    <property type="entry name" value="EXODEOXYRIBONUCLEASE 7 LARGE SUBUNIT"/>
    <property type="match status" value="1"/>
</dbReference>
<dbReference type="Pfam" id="PF02601">
    <property type="entry name" value="Exonuc_VII_L"/>
    <property type="match status" value="1"/>
</dbReference>
<dbReference type="PANTHER" id="PTHR30008:SF0">
    <property type="entry name" value="EXODEOXYRIBONUCLEASE 7 LARGE SUBUNIT"/>
    <property type="match status" value="1"/>
</dbReference>
<feature type="domain" description="Exonuclease VII large subunit C-terminal" evidence="1">
    <location>
        <begin position="25"/>
        <end position="143"/>
    </location>
</feature>
<proteinExistence type="predicted"/>
<sequence>MRASTPTDAAKRIVPDVEVERAGIVQAATRARAALESRIASERRHLAMLRDRPVLTDPHATLAPHRTVLEQHRDRAERAVRARLDRGRHQVEALQGQLRALSPQGTLDRGYAIVMHADGRIVSDRQDVDPQEVLRVRVARGDFGVRPVTRKARS</sequence>
<evidence type="ECO:0000313" key="2">
    <source>
        <dbReference type="EMBL" id="GMA40513.1"/>
    </source>
</evidence>
<accession>A0ABQ6IT92</accession>
<comment type="caution">
    <text evidence="2">The sequence shown here is derived from an EMBL/GenBank/DDBJ whole genome shotgun (WGS) entry which is preliminary data.</text>
</comment>
<reference evidence="3" key="1">
    <citation type="journal article" date="2019" name="Int. J. Syst. Evol. Microbiol.">
        <title>The Global Catalogue of Microorganisms (GCM) 10K type strain sequencing project: providing services to taxonomists for standard genome sequencing and annotation.</title>
        <authorList>
            <consortium name="The Broad Institute Genomics Platform"/>
            <consortium name="The Broad Institute Genome Sequencing Center for Infectious Disease"/>
            <person name="Wu L."/>
            <person name="Ma J."/>
        </authorList>
    </citation>
    <scope>NUCLEOTIDE SEQUENCE [LARGE SCALE GENOMIC DNA]</scope>
    <source>
        <strain evidence="3">NBRC 113072</strain>
    </source>
</reference>
<dbReference type="EMBL" id="BSUO01000001">
    <property type="protein sequence ID" value="GMA40513.1"/>
    <property type="molecule type" value="Genomic_DNA"/>
</dbReference>
<evidence type="ECO:0000259" key="1">
    <source>
        <dbReference type="Pfam" id="PF02601"/>
    </source>
</evidence>
<dbReference type="InterPro" id="IPR003753">
    <property type="entry name" value="Exonuc_VII_L"/>
</dbReference>
<protein>
    <recommendedName>
        <fullName evidence="1">Exonuclease VII large subunit C-terminal domain-containing protein</fullName>
    </recommendedName>
</protein>